<organism evidence="4 5">
    <name type="scientific">Listeria ivanovii (strain ATCC BAA-678 / PAM 55)</name>
    <dbReference type="NCBI Taxonomy" id="881621"/>
    <lineage>
        <taxon>Bacteria</taxon>
        <taxon>Bacillati</taxon>
        <taxon>Bacillota</taxon>
        <taxon>Bacilli</taxon>
        <taxon>Bacillales</taxon>
        <taxon>Listeriaceae</taxon>
        <taxon>Listeria</taxon>
    </lineage>
</organism>
<evidence type="ECO:0000313" key="5">
    <source>
        <dbReference type="Proteomes" id="UP000001286"/>
    </source>
</evidence>
<dbReference type="Proteomes" id="UP000001286">
    <property type="component" value="Chromosome"/>
</dbReference>
<dbReference type="KEGG" id="liv:LIV_2632"/>
<accession>G2Z8P5</accession>
<keyword evidence="2 3" id="KW-0663">Pyridoxal phosphate</keyword>
<dbReference type="EMBL" id="FR687253">
    <property type="protein sequence ID" value="CBW87133.1"/>
    <property type="molecule type" value="Genomic_DNA"/>
</dbReference>
<dbReference type="InterPro" id="IPR015422">
    <property type="entry name" value="PyrdxlP-dep_Trfase_small"/>
</dbReference>
<dbReference type="HOGENOM" id="CLU_033332_2_4_9"/>
<feature type="modified residue" description="N6-(pyridoxal phosphate)lysine" evidence="2">
    <location>
        <position position="189"/>
    </location>
</feature>
<evidence type="ECO:0000313" key="4">
    <source>
        <dbReference type="EMBL" id="CBW87133.1"/>
    </source>
</evidence>
<dbReference type="PIRSF" id="PIRSF000390">
    <property type="entry name" value="PLP_StrS"/>
    <property type="match status" value="1"/>
</dbReference>
<protein>
    <submittedName>
        <fullName evidence="4">Putative aminotransferase</fullName>
    </submittedName>
</protein>
<dbReference type="AlphaFoldDB" id="G2Z8P5"/>
<dbReference type="GeneID" id="57077658"/>
<dbReference type="SUPFAM" id="SSF53383">
    <property type="entry name" value="PLP-dependent transferases"/>
    <property type="match status" value="1"/>
</dbReference>
<dbReference type="CDD" id="cd00616">
    <property type="entry name" value="AHBA_syn"/>
    <property type="match status" value="1"/>
</dbReference>
<sequence length="377" mass="41516">MKQIPLAVPHMSGNEQIYIQKAFNTNWIAPLGPNVDQFEAGLATYTGSEAVLATSSGTSAIHLALTLLKVEPGDTVFCSTLTFVASINPAIYIGATPVFIDAETDTWGMSPIALAKGLKEAAAQNKLPRAIIVVHLYGQSCKMDEIMEIANHYEIPVIEGAAEALGSTYKGQKLGTIGAFGIYSFNGNKIITRSGGGALVSNDANHIEKARYLASQAKEIAPYYSHSEVGFNYRLSNILAGIGIAQLEVLEERIRKKRAVYKTYEGVFEDYAGITFLAEWEATFSNRWLTTVLLDQINPGKTMEQLAAKGIESRRLWKPMHTQPLFQEVLYYQENEEQSNADYLFQKGLCLPSGTQLTDNEINYVCDILKEICKGTY</sequence>
<evidence type="ECO:0000256" key="1">
    <source>
        <dbReference type="PIRSR" id="PIRSR000390-1"/>
    </source>
</evidence>
<evidence type="ECO:0000256" key="3">
    <source>
        <dbReference type="RuleBase" id="RU004508"/>
    </source>
</evidence>
<dbReference type="GO" id="GO:0008483">
    <property type="term" value="F:transaminase activity"/>
    <property type="evidence" value="ECO:0007669"/>
    <property type="project" value="UniProtKB-KW"/>
</dbReference>
<dbReference type="InterPro" id="IPR000653">
    <property type="entry name" value="DegT/StrS_aminotransferase"/>
</dbReference>
<comment type="similarity">
    <text evidence="3">Belongs to the DegT/DnrJ/EryC1 family.</text>
</comment>
<dbReference type="GO" id="GO:0030170">
    <property type="term" value="F:pyridoxal phosphate binding"/>
    <property type="evidence" value="ECO:0007669"/>
    <property type="project" value="TreeGrafter"/>
</dbReference>
<dbReference type="Gene3D" id="3.90.1150.10">
    <property type="entry name" value="Aspartate Aminotransferase, domain 1"/>
    <property type="match status" value="1"/>
</dbReference>
<dbReference type="OrthoDB" id="9810913at2"/>
<name>G2Z8P5_LISIP</name>
<dbReference type="InterPro" id="IPR015424">
    <property type="entry name" value="PyrdxlP-dep_Trfase"/>
</dbReference>
<gene>
    <name evidence="4" type="ordered locus">LIV_2632</name>
</gene>
<dbReference type="Pfam" id="PF01041">
    <property type="entry name" value="DegT_DnrJ_EryC1"/>
    <property type="match status" value="1"/>
</dbReference>
<proteinExistence type="inferred from homology"/>
<feature type="active site" description="Proton acceptor" evidence="1">
    <location>
        <position position="189"/>
    </location>
</feature>
<dbReference type="PANTHER" id="PTHR30244:SF34">
    <property type="entry name" value="DTDP-4-AMINO-4,6-DIDEOXYGALACTOSE TRANSAMINASE"/>
    <property type="match status" value="1"/>
</dbReference>
<dbReference type="eggNOG" id="COG0399">
    <property type="taxonomic scope" value="Bacteria"/>
</dbReference>
<dbReference type="RefSeq" id="WP_014093888.1">
    <property type="nucleotide sequence ID" value="NC_016011.1"/>
</dbReference>
<dbReference type="PANTHER" id="PTHR30244">
    <property type="entry name" value="TRANSAMINASE"/>
    <property type="match status" value="1"/>
</dbReference>
<keyword evidence="4" id="KW-0032">Aminotransferase</keyword>
<dbReference type="InterPro" id="IPR015421">
    <property type="entry name" value="PyrdxlP-dep_Trfase_major"/>
</dbReference>
<reference evidence="4 5" key="1">
    <citation type="journal article" date="2011" name="J. Bacteriol.">
        <title>Complete genome sequence of the animal pathogen Listeria ivanovii, which provides insights into host specificities and evolution of the genus Listeria.</title>
        <authorList>
            <person name="Buchrieser C."/>
            <person name="Rusniok C."/>
            <person name="Garrido P."/>
            <person name="Hain T."/>
            <person name="Scortti M."/>
            <person name="Lampidis R."/>
            <person name="Karst U."/>
            <person name="Chakraborty T."/>
            <person name="Cossart P."/>
            <person name="Kreft J."/>
            <person name="Vazquez-Boland J.A."/>
            <person name="Goebel W."/>
            <person name="Glaser P."/>
        </authorList>
    </citation>
    <scope>NUCLEOTIDE SEQUENCE [LARGE SCALE GENOMIC DNA]</scope>
    <source>
        <strain evidence="5">ATCC BAA-678 / PAM 55</strain>
    </source>
</reference>
<evidence type="ECO:0000256" key="2">
    <source>
        <dbReference type="PIRSR" id="PIRSR000390-2"/>
    </source>
</evidence>
<keyword evidence="4" id="KW-0808">Transferase</keyword>
<dbReference type="GO" id="GO:0000271">
    <property type="term" value="P:polysaccharide biosynthetic process"/>
    <property type="evidence" value="ECO:0007669"/>
    <property type="project" value="TreeGrafter"/>
</dbReference>
<dbReference type="Gene3D" id="3.40.640.10">
    <property type="entry name" value="Type I PLP-dependent aspartate aminotransferase-like (Major domain)"/>
    <property type="match status" value="1"/>
</dbReference>